<keyword evidence="2" id="KW-0813">Transport</keyword>
<dbReference type="SMART" id="SM00930">
    <property type="entry name" value="NIL"/>
    <property type="match status" value="1"/>
</dbReference>
<organism evidence="10 11">
    <name type="scientific">Lysinibacillus xylanilyticus</name>
    <dbReference type="NCBI Taxonomy" id="582475"/>
    <lineage>
        <taxon>Bacteria</taxon>
        <taxon>Bacillati</taxon>
        <taxon>Bacillota</taxon>
        <taxon>Bacilli</taxon>
        <taxon>Bacillales</taxon>
        <taxon>Bacillaceae</taxon>
        <taxon>Lysinibacillus</taxon>
    </lineage>
</organism>
<dbReference type="GeneID" id="96599942"/>
<proteinExistence type="inferred from homology"/>
<dbReference type="RefSeq" id="WP_049667731.1">
    <property type="nucleotide sequence ID" value="NZ_JBIVOC010000035.1"/>
</dbReference>
<evidence type="ECO:0000256" key="8">
    <source>
        <dbReference type="ARBA" id="ARBA00023136"/>
    </source>
</evidence>
<dbReference type="GO" id="GO:0005886">
    <property type="term" value="C:plasma membrane"/>
    <property type="evidence" value="ECO:0007669"/>
    <property type="project" value="UniProtKB-ARBA"/>
</dbReference>
<dbReference type="FunFam" id="3.40.50.300:FF:000056">
    <property type="entry name" value="Cell division ATP-binding protein FtsE"/>
    <property type="match status" value="1"/>
</dbReference>
<dbReference type="Proteomes" id="UP000037326">
    <property type="component" value="Unassembled WGS sequence"/>
</dbReference>
<dbReference type="InterPro" id="IPR017871">
    <property type="entry name" value="ABC_transporter-like_CS"/>
</dbReference>
<dbReference type="InterPro" id="IPR003439">
    <property type="entry name" value="ABC_transporter-like_ATP-bd"/>
</dbReference>
<dbReference type="Gene3D" id="3.40.50.300">
    <property type="entry name" value="P-loop containing nucleotide triphosphate hydrolases"/>
    <property type="match status" value="1"/>
</dbReference>
<dbReference type="InterPro" id="IPR018449">
    <property type="entry name" value="NIL_domain"/>
</dbReference>
<dbReference type="PANTHER" id="PTHR43166:SF30">
    <property type="entry name" value="METHIONINE IMPORT ATP-BINDING PROTEIN METN"/>
    <property type="match status" value="1"/>
</dbReference>
<dbReference type="AlphaFoldDB" id="A0A0K9F867"/>
<keyword evidence="7" id="KW-0029">Amino-acid transport</keyword>
<dbReference type="PANTHER" id="PTHR43166">
    <property type="entry name" value="AMINO ACID IMPORT ATP-BINDING PROTEIN"/>
    <property type="match status" value="1"/>
</dbReference>
<sequence length="359" mass="40089">MIEFIEMTKEFQVGTTVVTALNNINLTIQKGDIFGVIGFSGAGKSTLIRTVNLLEEPTSGRVLVNGKELTTLSKKQLREEMKNIGMIFQHFNLLRSKTVFENVAMPLVLSGVKKSNIEGQVREVLSFVGLQDKAERYIDELSGGQKQRVGIARALVTKPTILLCDEATSALDPQTTKSILELLKRVNIEYGITILMITHEMEVIRDICNRVAVMENGRVIETGNVLEIFSAPQEETTKNFVQSVVRDDIPQSVYEQLKTKDHSKKIYNLKFIGVDVGQPVVSQVAKKFDVDVNVLFGNITELQGIPFGNLIVELVGTDKEIDKAHQFIQTKDIQIEEVIADEGELANHYRRSARYAVHG</sequence>
<evidence type="ECO:0000256" key="6">
    <source>
        <dbReference type="ARBA" id="ARBA00022967"/>
    </source>
</evidence>
<evidence type="ECO:0000313" key="10">
    <source>
        <dbReference type="EMBL" id="KMY30407.1"/>
    </source>
</evidence>
<keyword evidence="4" id="KW-0547">Nucleotide-binding</keyword>
<dbReference type="PROSITE" id="PS00211">
    <property type="entry name" value="ABC_TRANSPORTER_1"/>
    <property type="match status" value="1"/>
</dbReference>
<dbReference type="OrthoDB" id="9802264at2"/>
<dbReference type="EMBL" id="LFXJ01000008">
    <property type="protein sequence ID" value="KMY30407.1"/>
    <property type="molecule type" value="Genomic_DNA"/>
</dbReference>
<keyword evidence="5 10" id="KW-0067">ATP-binding</keyword>
<comment type="similarity">
    <text evidence="1">Belongs to the ABC transporter superfamily.</text>
</comment>
<dbReference type="PROSITE" id="PS50893">
    <property type="entry name" value="ABC_TRANSPORTER_2"/>
    <property type="match status" value="1"/>
</dbReference>
<dbReference type="Gene3D" id="3.30.70.260">
    <property type="match status" value="1"/>
</dbReference>
<evidence type="ECO:0000256" key="4">
    <source>
        <dbReference type="ARBA" id="ARBA00022741"/>
    </source>
</evidence>
<accession>A0A0K9F867</accession>
<feature type="domain" description="ABC transporter" evidence="9">
    <location>
        <begin position="2"/>
        <end position="241"/>
    </location>
</feature>
<dbReference type="GO" id="GO:0016887">
    <property type="term" value="F:ATP hydrolysis activity"/>
    <property type="evidence" value="ECO:0007669"/>
    <property type="project" value="InterPro"/>
</dbReference>
<dbReference type="InterPro" id="IPR003593">
    <property type="entry name" value="AAA+_ATPase"/>
</dbReference>
<dbReference type="SMART" id="SM00382">
    <property type="entry name" value="AAA"/>
    <property type="match status" value="1"/>
</dbReference>
<comment type="caution">
    <text evidence="10">The sequence shown here is derived from an EMBL/GenBank/DDBJ whole genome shotgun (WGS) entry which is preliminary data.</text>
</comment>
<keyword evidence="6" id="KW-1278">Translocase</keyword>
<dbReference type="InterPro" id="IPR041701">
    <property type="entry name" value="MetN_ABC"/>
</dbReference>
<dbReference type="SUPFAM" id="SSF55021">
    <property type="entry name" value="ACT-like"/>
    <property type="match status" value="1"/>
</dbReference>
<evidence type="ECO:0000256" key="2">
    <source>
        <dbReference type="ARBA" id="ARBA00022448"/>
    </source>
</evidence>
<reference evidence="11" key="1">
    <citation type="submission" date="2015-07" db="EMBL/GenBank/DDBJ databases">
        <authorList>
            <consortium name="Consortium for Microbial Forensics and Genomics (microFORGE)"/>
            <person name="Knight B.M."/>
            <person name="Roberts D.P."/>
            <person name="Lin D."/>
            <person name="Hari K."/>
            <person name="Fletcher J."/>
            <person name="Melcher U."/>
            <person name="Blagden T."/>
            <person name="Winegar R.A."/>
        </authorList>
    </citation>
    <scope>NUCLEOTIDE SEQUENCE [LARGE SCALE GENOMIC DNA]</scope>
    <source>
        <strain evidence="11">DSM 23493</strain>
    </source>
</reference>
<dbReference type="CDD" id="cd03258">
    <property type="entry name" value="ABC_MetN_methionine_transporter"/>
    <property type="match status" value="1"/>
</dbReference>
<protein>
    <submittedName>
        <fullName evidence="10">Phosphate ABC transporter ATP-binding protein</fullName>
    </submittedName>
</protein>
<evidence type="ECO:0000256" key="3">
    <source>
        <dbReference type="ARBA" id="ARBA00022475"/>
    </source>
</evidence>
<evidence type="ECO:0000313" key="11">
    <source>
        <dbReference type="Proteomes" id="UP000037326"/>
    </source>
</evidence>
<evidence type="ECO:0000256" key="1">
    <source>
        <dbReference type="ARBA" id="ARBA00005417"/>
    </source>
</evidence>
<dbReference type="Pfam" id="PF00005">
    <property type="entry name" value="ABC_tran"/>
    <property type="match status" value="1"/>
</dbReference>
<gene>
    <name evidence="10" type="ORF">ACZ11_17090</name>
</gene>
<dbReference type="GO" id="GO:0006865">
    <property type="term" value="P:amino acid transport"/>
    <property type="evidence" value="ECO:0007669"/>
    <property type="project" value="UniProtKB-KW"/>
</dbReference>
<dbReference type="InterPro" id="IPR050086">
    <property type="entry name" value="MetN_ABC_transporter-like"/>
</dbReference>
<dbReference type="InterPro" id="IPR027417">
    <property type="entry name" value="P-loop_NTPase"/>
</dbReference>
<keyword evidence="8" id="KW-0472">Membrane</keyword>
<evidence type="ECO:0000256" key="5">
    <source>
        <dbReference type="ARBA" id="ARBA00022840"/>
    </source>
</evidence>
<keyword evidence="3" id="KW-1003">Cell membrane</keyword>
<dbReference type="SUPFAM" id="SSF52540">
    <property type="entry name" value="P-loop containing nucleoside triphosphate hydrolases"/>
    <property type="match status" value="1"/>
</dbReference>
<evidence type="ECO:0000256" key="7">
    <source>
        <dbReference type="ARBA" id="ARBA00022970"/>
    </source>
</evidence>
<dbReference type="InterPro" id="IPR045865">
    <property type="entry name" value="ACT-like_dom_sf"/>
</dbReference>
<dbReference type="PATRIC" id="fig|582475.4.peg.4512"/>
<dbReference type="GO" id="GO:0005524">
    <property type="term" value="F:ATP binding"/>
    <property type="evidence" value="ECO:0007669"/>
    <property type="project" value="UniProtKB-KW"/>
</dbReference>
<name>A0A0K9F867_9BACI</name>
<dbReference type="Pfam" id="PF09383">
    <property type="entry name" value="NIL"/>
    <property type="match status" value="1"/>
</dbReference>
<evidence type="ECO:0000259" key="9">
    <source>
        <dbReference type="PROSITE" id="PS50893"/>
    </source>
</evidence>